<dbReference type="GO" id="GO:0016887">
    <property type="term" value="F:ATP hydrolysis activity"/>
    <property type="evidence" value="ECO:0007669"/>
    <property type="project" value="InterPro"/>
</dbReference>
<dbReference type="SUPFAM" id="SSF52540">
    <property type="entry name" value="P-loop containing nucleoside triphosphate hydrolases"/>
    <property type="match status" value="1"/>
</dbReference>
<accession>A0A072P326</accession>
<evidence type="ECO:0000313" key="2">
    <source>
        <dbReference type="EMBL" id="KEF54514.1"/>
    </source>
</evidence>
<feature type="domain" description="ATPase AAA-type core" evidence="1">
    <location>
        <begin position="1"/>
        <end position="120"/>
    </location>
</feature>
<dbReference type="GO" id="GO:0005524">
    <property type="term" value="F:ATP binding"/>
    <property type="evidence" value="ECO:0007669"/>
    <property type="project" value="InterPro"/>
</dbReference>
<evidence type="ECO:0000259" key="1">
    <source>
        <dbReference type="Pfam" id="PF00004"/>
    </source>
</evidence>
<dbReference type="OrthoDB" id="10042665at2759"/>
<dbReference type="VEuPathDB" id="FungiDB:A1O9_09681"/>
<dbReference type="EMBL" id="AMGV01000010">
    <property type="protein sequence ID" value="KEF54514.1"/>
    <property type="molecule type" value="Genomic_DNA"/>
</dbReference>
<dbReference type="Proteomes" id="UP000027920">
    <property type="component" value="Unassembled WGS sequence"/>
</dbReference>
<dbReference type="AlphaFoldDB" id="A0A072P326"/>
<proteinExistence type="predicted"/>
<dbReference type="InterPro" id="IPR027417">
    <property type="entry name" value="P-loop_NTPase"/>
</dbReference>
<dbReference type="HOGENOM" id="CLU_004471_5_1_1"/>
<dbReference type="GeneID" id="25284589"/>
<dbReference type="PANTHER" id="PTHR46411">
    <property type="entry name" value="FAMILY ATPASE, PUTATIVE-RELATED"/>
    <property type="match status" value="1"/>
</dbReference>
<sequence length="203" mass="22862">MLLSGPPGVGKTLTSESVAEDMRVPLYMLSAGDLGLDPTGIEESLNLVLDMVSKWNAVLLLDEADVFLEARSSNDLERNKMVSIFLRVLEYYEGVLFLTTNRMKNIDEAFHSRIHVTINYPNLSVESRRHIWQQFLGSATGVTGKDLDRLARVNINGRQIKNMLKTAQMLARSQEKGKDGQREKVGMQHIETILAIERGTSWE</sequence>
<evidence type="ECO:0000313" key="3">
    <source>
        <dbReference type="Proteomes" id="UP000027920"/>
    </source>
</evidence>
<protein>
    <recommendedName>
        <fullName evidence="1">ATPase AAA-type core domain-containing protein</fullName>
    </recommendedName>
</protein>
<dbReference type="PANTHER" id="PTHR46411:SF3">
    <property type="entry name" value="AAA+ ATPASE DOMAIN-CONTAINING PROTEIN"/>
    <property type="match status" value="1"/>
</dbReference>
<name>A0A072P326_9EURO</name>
<dbReference type="Pfam" id="PF00004">
    <property type="entry name" value="AAA"/>
    <property type="match status" value="1"/>
</dbReference>
<dbReference type="InterPro" id="IPR003959">
    <property type="entry name" value="ATPase_AAA_core"/>
</dbReference>
<dbReference type="RefSeq" id="XP_013257104.1">
    <property type="nucleotide sequence ID" value="XM_013401650.1"/>
</dbReference>
<organism evidence="2 3">
    <name type="scientific">Exophiala aquamarina CBS 119918</name>
    <dbReference type="NCBI Taxonomy" id="1182545"/>
    <lineage>
        <taxon>Eukaryota</taxon>
        <taxon>Fungi</taxon>
        <taxon>Dikarya</taxon>
        <taxon>Ascomycota</taxon>
        <taxon>Pezizomycotina</taxon>
        <taxon>Eurotiomycetes</taxon>
        <taxon>Chaetothyriomycetidae</taxon>
        <taxon>Chaetothyriales</taxon>
        <taxon>Herpotrichiellaceae</taxon>
        <taxon>Exophiala</taxon>
    </lineage>
</organism>
<keyword evidence="3" id="KW-1185">Reference proteome</keyword>
<reference evidence="2 3" key="1">
    <citation type="submission" date="2013-03" db="EMBL/GenBank/DDBJ databases">
        <title>The Genome Sequence of Exophiala aquamarina CBS 119918.</title>
        <authorList>
            <consortium name="The Broad Institute Genomics Platform"/>
            <person name="Cuomo C."/>
            <person name="de Hoog S."/>
            <person name="Gorbushina A."/>
            <person name="Walker B."/>
            <person name="Young S.K."/>
            <person name="Zeng Q."/>
            <person name="Gargeya S."/>
            <person name="Fitzgerald M."/>
            <person name="Haas B."/>
            <person name="Abouelleil A."/>
            <person name="Allen A.W."/>
            <person name="Alvarado L."/>
            <person name="Arachchi H.M."/>
            <person name="Berlin A.M."/>
            <person name="Chapman S.B."/>
            <person name="Gainer-Dewar J."/>
            <person name="Goldberg J."/>
            <person name="Griggs A."/>
            <person name="Gujja S."/>
            <person name="Hansen M."/>
            <person name="Howarth C."/>
            <person name="Imamovic A."/>
            <person name="Ireland A."/>
            <person name="Larimer J."/>
            <person name="McCowan C."/>
            <person name="Murphy C."/>
            <person name="Pearson M."/>
            <person name="Poon T.W."/>
            <person name="Priest M."/>
            <person name="Roberts A."/>
            <person name="Saif S."/>
            <person name="Shea T."/>
            <person name="Sisk P."/>
            <person name="Sykes S."/>
            <person name="Wortman J."/>
            <person name="Nusbaum C."/>
            <person name="Birren B."/>
        </authorList>
    </citation>
    <scope>NUCLEOTIDE SEQUENCE [LARGE SCALE GENOMIC DNA]</scope>
    <source>
        <strain evidence="2 3">CBS 119918</strain>
    </source>
</reference>
<dbReference type="Gene3D" id="3.40.50.300">
    <property type="entry name" value="P-loop containing nucleotide triphosphate hydrolases"/>
    <property type="match status" value="1"/>
</dbReference>
<gene>
    <name evidence="2" type="ORF">A1O9_09681</name>
</gene>
<dbReference type="STRING" id="1182545.A0A072P326"/>
<comment type="caution">
    <text evidence="2">The sequence shown here is derived from an EMBL/GenBank/DDBJ whole genome shotgun (WGS) entry which is preliminary data.</text>
</comment>